<name>A0A8J8NLT3_HALGN</name>
<sequence>MKSKRAVKMFRLATNSQERIEDLQVIEDQWLRWKSVRQMRPDISNTSKQETLRPAIVIYCYNYFSIGE</sequence>
<evidence type="ECO:0000313" key="1">
    <source>
        <dbReference type="EMBL" id="TNV76689.1"/>
    </source>
</evidence>
<dbReference type="Proteomes" id="UP000785679">
    <property type="component" value="Unassembled WGS sequence"/>
</dbReference>
<dbReference type="EMBL" id="RRYP01013132">
    <property type="protein sequence ID" value="TNV76689.1"/>
    <property type="molecule type" value="Genomic_DNA"/>
</dbReference>
<protein>
    <submittedName>
        <fullName evidence="1">Uncharacterized protein</fullName>
    </submittedName>
</protein>
<comment type="caution">
    <text evidence="1">The sequence shown here is derived from an EMBL/GenBank/DDBJ whole genome shotgun (WGS) entry which is preliminary data.</text>
</comment>
<organism evidence="1 2">
    <name type="scientific">Halteria grandinella</name>
    <dbReference type="NCBI Taxonomy" id="5974"/>
    <lineage>
        <taxon>Eukaryota</taxon>
        <taxon>Sar</taxon>
        <taxon>Alveolata</taxon>
        <taxon>Ciliophora</taxon>
        <taxon>Intramacronucleata</taxon>
        <taxon>Spirotrichea</taxon>
        <taxon>Stichotrichia</taxon>
        <taxon>Sporadotrichida</taxon>
        <taxon>Halteriidae</taxon>
        <taxon>Halteria</taxon>
    </lineage>
</organism>
<evidence type="ECO:0000313" key="2">
    <source>
        <dbReference type="Proteomes" id="UP000785679"/>
    </source>
</evidence>
<accession>A0A8J8NLT3</accession>
<proteinExistence type="predicted"/>
<keyword evidence="2" id="KW-1185">Reference proteome</keyword>
<gene>
    <name evidence="1" type="ORF">FGO68_gene646</name>
</gene>
<dbReference type="AlphaFoldDB" id="A0A8J8NLT3"/>
<reference evidence="1" key="1">
    <citation type="submission" date="2019-06" db="EMBL/GenBank/DDBJ databases">
        <authorList>
            <person name="Zheng W."/>
        </authorList>
    </citation>
    <scope>NUCLEOTIDE SEQUENCE</scope>
    <source>
        <strain evidence="1">QDHG01</strain>
    </source>
</reference>